<organism evidence="2">
    <name type="scientific">hydrothermal vent metagenome</name>
    <dbReference type="NCBI Taxonomy" id="652676"/>
    <lineage>
        <taxon>unclassified sequences</taxon>
        <taxon>metagenomes</taxon>
        <taxon>ecological metagenomes</taxon>
    </lineage>
</organism>
<feature type="compositionally biased region" description="Polar residues" evidence="1">
    <location>
        <begin position="79"/>
        <end position="98"/>
    </location>
</feature>
<name>A0A3B0WR78_9ZZZZ</name>
<dbReference type="AlphaFoldDB" id="A0A3B0WR78"/>
<protein>
    <recommendedName>
        <fullName evidence="3">HTH cro/C1-type domain-containing protein</fullName>
    </recommendedName>
</protein>
<dbReference type="EMBL" id="UOFD01000081">
    <property type="protein sequence ID" value="VAW54963.1"/>
    <property type="molecule type" value="Genomic_DNA"/>
</dbReference>
<proteinExistence type="predicted"/>
<dbReference type="SUPFAM" id="SSF47413">
    <property type="entry name" value="lambda repressor-like DNA-binding domains"/>
    <property type="match status" value="1"/>
</dbReference>
<dbReference type="InterPro" id="IPR010982">
    <property type="entry name" value="Lambda_DNA-bd_dom_sf"/>
</dbReference>
<feature type="region of interest" description="Disordered" evidence="1">
    <location>
        <begin position="77"/>
        <end position="115"/>
    </location>
</feature>
<dbReference type="Gene3D" id="1.10.260.40">
    <property type="entry name" value="lambda repressor-like DNA-binding domains"/>
    <property type="match status" value="1"/>
</dbReference>
<evidence type="ECO:0000256" key="1">
    <source>
        <dbReference type="SAM" id="MobiDB-lite"/>
    </source>
</evidence>
<evidence type="ECO:0008006" key="3">
    <source>
        <dbReference type="Google" id="ProtNLM"/>
    </source>
</evidence>
<reference evidence="2" key="1">
    <citation type="submission" date="2018-06" db="EMBL/GenBank/DDBJ databases">
        <authorList>
            <person name="Zhirakovskaya E."/>
        </authorList>
    </citation>
    <scope>NUCLEOTIDE SEQUENCE</scope>
</reference>
<accession>A0A3B0WR78</accession>
<gene>
    <name evidence="2" type="ORF">MNBD_GAMMA06-212</name>
</gene>
<feature type="compositionally biased region" description="Basic residues" evidence="1">
    <location>
        <begin position="99"/>
        <end position="115"/>
    </location>
</feature>
<dbReference type="GO" id="GO:0003677">
    <property type="term" value="F:DNA binding"/>
    <property type="evidence" value="ECO:0007669"/>
    <property type="project" value="InterPro"/>
</dbReference>
<evidence type="ECO:0000313" key="2">
    <source>
        <dbReference type="EMBL" id="VAW54963.1"/>
    </source>
</evidence>
<sequence>MNTNANAPIEILLQAISKHLNTRTKQARLKKKDLAALAEVNQNTITAIMAGGDMKVSTLIRLTRVLDDTQWLQPLLTVPKTTPLDQLQKTPKKSTANSNRKKPVARQMGRKHNEG</sequence>